<feature type="transmembrane region" description="Helical" evidence="1">
    <location>
        <begin position="306"/>
        <end position="325"/>
    </location>
</feature>
<evidence type="ECO:0000313" key="4">
    <source>
        <dbReference type="EMBL" id="KIQ01424.1"/>
    </source>
</evidence>
<feature type="transmembrane region" description="Helical" evidence="1">
    <location>
        <begin position="337"/>
        <end position="358"/>
    </location>
</feature>
<evidence type="ECO:0000259" key="3">
    <source>
        <dbReference type="Pfam" id="PF19040"/>
    </source>
</evidence>
<gene>
    <name evidence="4" type="ORF">RU07_15090</name>
</gene>
<feature type="transmembrane region" description="Helical" evidence="1">
    <location>
        <begin position="215"/>
        <end position="233"/>
    </location>
</feature>
<dbReference type="GO" id="GO:0016747">
    <property type="term" value="F:acyltransferase activity, transferring groups other than amino-acyl groups"/>
    <property type="evidence" value="ECO:0007669"/>
    <property type="project" value="InterPro"/>
</dbReference>
<feature type="domain" description="Acyltransferase 3" evidence="2">
    <location>
        <begin position="6"/>
        <end position="320"/>
    </location>
</feature>
<feature type="transmembrane region" description="Helical" evidence="1">
    <location>
        <begin position="72"/>
        <end position="92"/>
    </location>
</feature>
<sequence length="650" mass="71655">MNYRSDIDGLRAIAVLAVIFSHANIAHFGGGFIGVDVFFVLSGYLITSIILEDYRRSDFSLARFYQRRVKRILPALFFVLACSAAVAWFLLLPGAYEAFSKSLMLSALSVSNFYFLKKTDYFAADAAEVPLLHTWSLGVEEQFYLLFPLLFAFRLKTRTIFITVAVLAATSLIASEIGSWWFPSATYYLLPTRAWEILAGSLCTFYLTDRERRPNGLLAALGLILIAFAIFLFESSTRIPSLAALLPVGGTVLVILFSHQAGVVGRMLSLAPLVWIGRISFSAYLWHQPVFAFARIGSLEPPTQLMMSGLIVLVLLLAAVSWRFVEQPFRHAQASGRRIAMSLALSLSVAVGFGSWGAQEGLSFRVDPKVVSFMDSAVWSKLCLFQSKDGLPLLPAEKCTFNIGAAQKHYAIWGDSISASISPALLEELKERDAGLIQLTHGYCAPIADVWTSRVDQAVNCTEFNRRALDYLLASEVEVVVLAASWVNFFNASHMSVDGVELEGAEITIPVLADRLKRTVEKLEQAGKRVVLVYPTPRFNKPVPELMAAMMIKGDSTPDFAYPVARFKEDTARAYAILNGGADHEIEKVLPETIFCGPAGSDLCYLGRDSVPFIADKSHYTQKGAELVVDGIMDELENEQEAKEAAALRP</sequence>
<evidence type="ECO:0000259" key="2">
    <source>
        <dbReference type="Pfam" id="PF01757"/>
    </source>
</evidence>
<keyword evidence="1" id="KW-0812">Transmembrane</keyword>
<dbReference type="GO" id="GO:0009103">
    <property type="term" value="P:lipopolysaccharide biosynthetic process"/>
    <property type="evidence" value="ECO:0007669"/>
    <property type="project" value="TreeGrafter"/>
</dbReference>
<dbReference type="InterPro" id="IPR002656">
    <property type="entry name" value="Acyl_transf_3_dom"/>
</dbReference>
<protein>
    <recommendedName>
        <fullName evidence="6">Acyltransferase</fullName>
    </recommendedName>
</protein>
<evidence type="ECO:0000313" key="5">
    <source>
        <dbReference type="Proteomes" id="UP000035017"/>
    </source>
</evidence>
<feature type="transmembrane region" description="Helical" evidence="1">
    <location>
        <begin position="32"/>
        <end position="51"/>
    </location>
</feature>
<keyword evidence="1" id="KW-0472">Membrane</keyword>
<dbReference type="GO" id="GO:0016020">
    <property type="term" value="C:membrane"/>
    <property type="evidence" value="ECO:0007669"/>
    <property type="project" value="TreeGrafter"/>
</dbReference>
<evidence type="ECO:0000256" key="1">
    <source>
        <dbReference type="SAM" id="Phobius"/>
    </source>
</evidence>
<dbReference type="InterPro" id="IPR043968">
    <property type="entry name" value="SGNH"/>
</dbReference>
<evidence type="ECO:0008006" key="6">
    <source>
        <dbReference type="Google" id="ProtNLM"/>
    </source>
</evidence>
<feature type="transmembrane region" description="Helical" evidence="1">
    <location>
        <begin position="160"/>
        <end position="182"/>
    </location>
</feature>
<organism evidence="4 5">
    <name type="scientific">Agrobacterium tumefaciens</name>
    <dbReference type="NCBI Taxonomy" id="358"/>
    <lineage>
        <taxon>Bacteria</taxon>
        <taxon>Pseudomonadati</taxon>
        <taxon>Pseudomonadota</taxon>
        <taxon>Alphaproteobacteria</taxon>
        <taxon>Hyphomicrobiales</taxon>
        <taxon>Rhizobiaceae</taxon>
        <taxon>Rhizobium/Agrobacterium group</taxon>
        <taxon>Agrobacterium</taxon>
        <taxon>Agrobacterium tumefaciens complex</taxon>
    </lineage>
</organism>
<dbReference type="PANTHER" id="PTHR23028:SF53">
    <property type="entry name" value="ACYL_TRANSF_3 DOMAIN-CONTAINING PROTEIN"/>
    <property type="match status" value="1"/>
</dbReference>
<name>A0A0D0J6U5_AGRTU</name>
<accession>A0A0D0J6U5</accession>
<proteinExistence type="predicted"/>
<dbReference type="Pfam" id="PF01757">
    <property type="entry name" value="Acyl_transf_3"/>
    <property type="match status" value="1"/>
</dbReference>
<feature type="transmembrane region" description="Helical" evidence="1">
    <location>
        <begin position="9"/>
        <end position="26"/>
    </location>
</feature>
<dbReference type="EMBL" id="JXQV01000013">
    <property type="protein sequence ID" value="KIQ01424.1"/>
    <property type="molecule type" value="Genomic_DNA"/>
</dbReference>
<reference evidence="4 5" key="1">
    <citation type="submission" date="2014-12" db="EMBL/GenBank/DDBJ databases">
        <title>16Stimator: statistical estimation of ribosomal gene copy numbers from draft genome assemblies.</title>
        <authorList>
            <person name="Perisin M.A."/>
            <person name="Vetter M."/>
            <person name="Gilbert J.A."/>
            <person name="Bergelson J."/>
        </authorList>
    </citation>
    <scope>NUCLEOTIDE SEQUENCE [LARGE SCALE GENOMIC DNA]</scope>
    <source>
        <strain evidence="4 5">MEJ076</strain>
    </source>
</reference>
<feature type="domain" description="SGNH" evidence="3">
    <location>
        <begin position="395"/>
        <end position="630"/>
    </location>
</feature>
<dbReference type="AlphaFoldDB" id="A0A0D0J6U5"/>
<comment type="caution">
    <text evidence="4">The sequence shown here is derived from an EMBL/GenBank/DDBJ whole genome shotgun (WGS) entry which is preliminary data.</text>
</comment>
<dbReference type="InterPro" id="IPR050879">
    <property type="entry name" value="Acyltransferase_3"/>
</dbReference>
<dbReference type="Pfam" id="PF19040">
    <property type="entry name" value="SGNH"/>
    <property type="match status" value="1"/>
</dbReference>
<dbReference type="PANTHER" id="PTHR23028">
    <property type="entry name" value="ACETYLTRANSFERASE"/>
    <property type="match status" value="1"/>
</dbReference>
<keyword evidence="1" id="KW-1133">Transmembrane helix</keyword>
<feature type="transmembrane region" description="Helical" evidence="1">
    <location>
        <begin position="239"/>
        <end position="257"/>
    </location>
</feature>
<dbReference type="Proteomes" id="UP000035017">
    <property type="component" value="Unassembled WGS sequence"/>
</dbReference>